<dbReference type="InterPro" id="IPR036265">
    <property type="entry name" value="HIT-like_sf"/>
</dbReference>
<dbReference type="SUPFAM" id="SSF54197">
    <property type="entry name" value="HIT-like"/>
    <property type="match status" value="1"/>
</dbReference>
<dbReference type="Gene3D" id="3.30.428.10">
    <property type="entry name" value="HIT-like"/>
    <property type="match status" value="1"/>
</dbReference>
<dbReference type="PATRIC" id="fig|1415166.3.peg.3892"/>
<sequence>MTDNTPSDGCLICEMEQADETVTVFRDELWAGEIVPGYDVPGWFVLRARRHAERLTGLDTAELDSVGRRARDMVAAVTEVTGAPATYFLVFGENYPHFHALIAARGDDVPADRRTGDILKLRTAHADPAAAAQLVPAVREAYRRIAGADIAV</sequence>
<dbReference type="Proteomes" id="UP000019150">
    <property type="component" value="Chromosome"/>
</dbReference>
<keyword evidence="2" id="KW-1185">Reference proteome</keyword>
<dbReference type="STRING" id="1415166.NONO_c37940"/>
<dbReference type="HOGENOM" id="CLU_1692933_0_0_11"/>
<evidence type="ECO:0008006" key="3">
    <source>
        <dbReference type="Google" id="ProtNLM"/>
    </source>
</evidence>
<dbReference type="EMBL" id="CP006850">
    <property type="protein sequence ID" value="AHH18578.1"/>
    <property type="molecule type" value="Genomic_DNA"/>
</dbReference>
<dbReference type="OrthoDB" id="9769064at2"/>
<gene>
    <name evidence="1" type="ORF">NONO_c37940</name>
</gene>
<name>W5THV9_9NOCA</name>
<dbReference type="eggNOG" id="ENOG5030HW9">
    <property type="taxonomic scope" value="Bacteria"/>
</dbReference>
<proteinExistence type="predicted"/>
<evidence type="ECO:0000313" key="1">
    <source>
        <dbReference type="EMBL" id="AHH18578.1"/>
    </source>
</evidence>
<organism evidence="1 2">
    <name type="scientific">Nocardia nova SH22a</name>
    <dbReference type="NCBI Taxonomy" id="1415166"/>
    <lineage>
        <taxon>Bacteria</taxon>
        <taxon>Bacillati</taxon>
        <taxon>Actinomycetota</taxon>
        <taxon>Actinomycetes</taxon>
        <taxon>Mycobacteriales</taxon>
        <taxon>Nocardiaceae</taxon>
        <taxon>Nocardia</taxon>
    </lineage>
</organism>
<protein>
    <recommendedName>
        <fullName evidence="3">HIT domain-containing protein</fullName>
    </recommendedName>
</protein>
<dbReference type="KEGG" id="nno:NONO_c37940"/>
<reference evidence="1 2" key="1">
    <citation type="journal article" date="2014" name="Appl. Environ. Microbiol.">
        <title>Insights into the Microbial Degradation of Rubber and Gutta-Percha by Analysis of the Complete Genome of Nocardia nova SH22a.</title>
        <authorList>
            <person name="Luo Q."/>
            <person name="Hiessl S."/>
            <person name="Poehlein A."/>
            <person name="Daniel R."/>
            <person name="Steinbuchel A."/>
        </authorList>
    </citation>
    <scope>NUCLEOTIDE SEQUENCE [LARGE SCALE GENOMIC DNA]</scope>
    <source>
        <strain evidence="1">SH22a</strain>
    </source>
</reference>
<accession>W5THV9</accession>
<dbReference type="RefSeq" id="WP_025350013.1">
    <property type="nucleotide sequence ID" value="NZ_CP006850.1"/>
</dbReference>
<dbReference type="AlphaFoldDB" id="W5THV9"/>
<evidence type="ECO:0000313" key="2">
    <source>
        <dbReference type="Proteomes" id="UP000019150"/>
    </source>
</evidence>